<feature type="binding site" evidence="6">
    <location>
        <position position="121"/>
    </location>
    <ligand>
        <name>(6S)-5-formyl-5,6,7,8-tetrahydrofolate</name>
        <dbReference type="ChEBI" id="CHEBI:57457"/>
    </ligand>
</feature>
<keyword evidence="6" id="KW-0479">Metal-binding</keyword>
<keyword evidence="6" id="KW-0963">Cytoplasm</keyword>
<evidence type="ECO:0000256" key="4">
    <source>
        <dbReference type="ARBA" id="ARBA00022958"/>
    </source>
</evidence>
<dbReference type="InterPro" id="IPR031168">
    <property type="entry name" value="G_TrmE"/>
</dbReference>
<evidence type="ECO:0000256" key="7">
    <source>
        <dbReference type="RuleBase" id="RU003313"/>
    </source>
</evidence>
<reference evidence="9" key="1">
    <citation type="submission" date="2022-08" db="EMBL/GenBank/DDBJ databases">
        <authorList>
            <person name="Wang H."/>
        </authorList>
    </citation>
    <scope>NUCLEOTIDE SEQUENCE</scope>
    <source>
        <strain evidence="9">PS10</strain>
    </source>
</reference>
<dbReference type="InterPro" id="IPR004520">
    <property type="entry name" value="GTPase_MnmE"/>
</dbReference>
<dbReference type="CDD" id="cd14858">
    <property type="entry name" value="TrmE_N"/>
    <property type="match status" value="1"/>
</dbReference>
<dbReference type="Proteomes" id="UP001173801">
    <property type="component" value="Unassembled WGS sequence"/>
</dbReference>
<feature type="binding site" evidence="6">
    <location>
        <begin position="246"/>
        <end position="252"/>
    </location>
    <ligand>
        <name>GTP</name>
        <dbReference type="ChEBI" id="CHEBI:37565"/>
    </ligand>
</feature>
<dbReference type="NCBIfam" id="TIGR00231">
    <property type="entry name" value="small_GTP"/>
    <property type="match status" value="1"/>
</dbReference>
<gene>
    <name evidence="6 9" type="primary">mnmE</name>
    <name evidence="6" type="synonym">trmE</name>
    <name evidence="9" type="ORF">NYG85_07165</name>
</gene>
<feature type="binding site" evidence="6">
    <location>
        <position position="231"/>
    </location>
    <ligand>
        <name>Mg(2+)</name>
        <dbReference type="ChEBI" id="CHEBI:18420"/>
    </ligand>
</feature>
<comment type="cofactor">
    <cofactor evidence="6">
        <name>K(+)</name>
        <dbReference type="ChEBI" id="CHEBI:29103"/>
    </cofactor>
    <text evidence="6">Binds 1 potassium ion per subunit.</text>
</comment>
<dbReference type="PROSITE" id="PS51709">
    <property type="entry name" value="G_TRME"/>
    <property type="match status" value="1"/>
</dbReference>
<proteinExistence type="inferred from homology"/>
<comment type="similarity">
    <text evidence="1 6 7">Belongs to the TRAFAC class TrmE-Era-EngA-EngB-Septin-like GTPase superfamily. TrmE GTPase family.</text>
</comment>
<dbReference type="HAMAP" id="MF_00379">
    <property type="entry name" value="GTPase_MnmE"/>
    <property type="match status" value="1"/>
</dbReference>
<evidence type="ECO:0000256" key="3">
    <source>
        <dbReference type="ARBA" id="ARBA00022741"/>
    </source>
</evidence>
<name>A0ABT7HQE2_9BACT</name>
<feature type="binding site" evidence="6">
    <location>
        <position position="444"/>
    </location>
    <ligand>
        <name>(6S)-5-formyl-5,6,7,8-tetrahydrofolate</name>
        <dbReference type="ChEBI" id="CHEBI:57457"/>
    </ligand>
</feature>
<dbReference type="Gene3D" id="3.40.50.300">
    <property type="entry name" value="P-loop containing nucleotide triphosphate hydrolases"/>
    <property type="match status" value="1"/>
</dbReference>
<dbReference type="CDD" id="cd04164">
    <property type="entry name" value="trmE"/>
    <property type="match status" value="1"/>
</dbReference>
<dbReference type="PANTHER" id="PTHR42714">
    <property type="entry name" value="TRNA MODIFICATION GTPASE GTPBP3"/>
    <property type="match status" value="1"/>
</dbReference>
<dbReference type="PRINTS" id="PR00326">
    <property type="entry name" value="GTP1OBG"/>
</dbReference>
<dbReference type="SUPFAM" id="SSF52540">
    <property type="entry name" value="P-loop containing nucleoside triphosphate hydrolases"/>
    <property type="match status" value="1"/>
</dbReference>
<keyword evidence="4 6" id="KW-0630">Potassium</keyword>
<keyword evidence="6" id="KW-0378">Hydrolase</keyword>
<evidence type="ECO:0000313" key="9">
    <source>
        <dbReference type="EMBL" id="MDL0089141.1"/>
    </source>
</evidence>
<evidence type="ECO:0000256" key="5">
    <source>
        <dbReference type="ARBA" id="ARBA00023134"/>
    </source>
</evidence>
<feature type="binding site" evidence="6">
    <location>
        <begin position="227"/>
        <end position="232"/>
    </location>
    <ligand>
        <name>GTP</name>
        <dbReference type="ChEBI" id="CHEBI:37565"/>
    </ligand>
</feature>
<protein>
    <recommendedName>
        <fullName evidence="6">tRNA modification GTPase MnmE</fullName>
        <ecNumber evidence="6">3.6.-.-</ecNumber>
    </recommendedName>
</protein>
<evidence type="ECO:0000256" key="1">
    <source>
        <dbReference type="ARBA" id="ARBA00011043"/>
    </source>
</evidence>
<comment type="caution">
    <text evidence="9">The sequence shown here is derived from an EMBL/GenBank/DDBJ whole genome shotgun (WGS) entry which is preliminary data.</text>
</comment>
<dbReference type="PANTHER" id="PTHR42714:SF2">
    <property type="entry name" value="TRNA MODIFICATION GTPASE GTPBP3, MITOCHONDRIAL"/>
    <property type="match status" value="1"/>
</dbReference>
<evidence type="ECO:0000259" key="8">
    <source>
        <dbReference type="PROSITE" id="PS51709"/>
    </source>
</evidence>
<dbReference type="InterPro" id="IPR027266">
    <property type="entry name" value="TrmE/GcvT-like"/>
</dbReference>
<dbReference type="NCBIfam" id="TIGR00450">
    <property type="entry name" value="mnmE_trmE_thdF"/>
    <property type="match status" value="1"/>
</dbReference>
<feature type="binding site" evidence="6">
    <location>
        <position position="25"/>
    </location>
    <ligand>
        <name>(6S)-5-formyl-5,6,7,8-tetrahydrofolate</name>
        <dbReference type="ChEBI" id="CHEBI:57457"/>
    </ligand>
</feature>
<keyword evidence="5 6" id="KW-0342">GTP-binding</keyword>
<keyword evidence="3 6" id="KW-0547">Nucleotide-binding</keyword>
<feature type="binding site" evidence="6">
    <location>
        <position position="82"/>
    </location>
    <ligand>
        <name>(6S)-5-formyl-5,6,7,8-tetrahydrofolate</name>
        <dbReference type="ChEBI" id="CHEBI:57457"/>
    </ligand>
</feature>
<dbReference type="EMBL" id="JANURM010000008">
    <property type="protein sequence ID" value="MDL0089141.1"/>
    <property type="molecule type" value="Genomic_DNA"/>
</dbReference>
<dbReference type="Pfam" id="PF10396">
    <property type="entry name" value="TrmE_N"/>
    <property type="match status" value="1"/>
</dbReference>
<evidence type="ECO:0000256" key="6">
    <source>
        <dbReference type="HAMAP-Rule" id="MF_00379"/>
    </source>
</evidence>
<dbReference type="Pfam" id="PF12631">
    <property type="entry name" value="MnmE_helical"/>
    <property type="match status" value="1"/>
</dbReference>
<comment type="subcellular location">
    <subcellularLocation>
        <location evidence="6">Cytoplasm</location>
    </subcellularLocation>
</comment>
<evidence type="ECO:0000313" key="10">
    <source>
        <dbReference type="Proteomes" id="UP001173801"/>
    </source>
</evidence>
<sequence>MSFSKNSTIAAIATAHGLGSVSIVRVSGEKALEISLKLTKKNTLKPRHATLCEVFCGGEFLDEAILIYFKAPNSFTGEDIVEFQTHGGFVISNMILNELLRLGVVLAQPGEFSKRAFLNGKLDLAKANAITAIINSRSEGAAKILARQMRGELGRYTDEIRAELVRTLAYVETSIDYADDDLPSDLLGSIKNMLSQNSQKLDKMVAISKERRGLIDGFKIAIVGKPNVGKSSILNALLKFERAIVSNEAGTTRDTIEEGLKIGTHLVKIIDTAGIRSGAGAVEEIGISYSLRAIDEADIIVAVFDGSEVADEGDKRILSLLDGLDKKLFFVLNKSDLGVRFDINLNEPIKICAKNGVDELVNEIENFLNTQDTNEIMLSSLAQIRACEAASGALKRAFLLLDESEIELFAYEINLAIKEIASITRPLEYSEVLDEMFLNFCLGK</sequence>
<evidence type="ECO:0000256" key="2">
    <source>
        <dbReference type="ARBA" id="ARBA00022694"/>
    </source>
</evidence>
<feature type="binding site" evidence="6">
    <location>
        <position position="252"/>
    </location>
    <ligand>
        <name>Mg(2+)</name>
        <dbReference type="ChEBI" id="CHEBI:18420"/>
    </ligand>
</feature>
<dbReference type="InterPro" id="IPR027368">
    <property type="entry name" value="MnmE_dom2"/>
</dbReference>
<dbReference type="InterPro" id="IPR006073">
    <property type="entry name" value="GTP-bd"/>
</dbReference>
<reference evidence="9" key="2">
    <citation type="journal article" date="2023" name="Microorganisms">
        <title>Isolation and Genomic Characteristics of Cat-Borne Campylobacter felis sp. nov. and Sheep-Borne Campylobacter ovis sp. nov.</title>
        <authorList>
            <person name="Wang H."/>
            <person name="Li Y."/>
            <person name="Gu Y."/>
            <person name="Zhou G."/>
            <person name="Chen X."/>
            <person name="Zhang X."/>
            <person name="Shao Z."/>
            <person name="Zhang J."/>
            <person name="Zhang M."/>
        </authorList>
    </citation>
    <scope>NUCLEOTIDE SEQUENCE</scope>
    <source>
        <strain evidence="9">PS10</strain>
    </source>
</reference>
<keyword evidence="10" id="KW-1185">Reference proteome</keyword>
<dbReference type="Pfam" id="PF01926">
    <property type="entry name" value="MMR_HSR1"/>
    <property type="match status" value="1"/>
</dbReference>
<dbReference type="InterPro" id="IPR005225">
    <property type="entry name" value="Small_GTP-bd"/>
</dbReference>
<dbReference type="InterPro" id="IPR025867">
    <property type="entry name" value="MnmE_helical"/>
</dbReference>
<dbReference type="Gene3D" id="3.30.1360.120">
    <property type="entry name" value="Probable tRNA modification gtpase trme, domain 1"/>
    <property type="match status" value="1"/>
</dbReference>
<keyword evidence="2 6" id="KW-0819">tRNA processing</keyword>
<dbReference type="InterPro" id="IPR027417">
    <property type="entry name" value="P-loop_NTPase"/>
</dbReference>
<dbReference type="RefSeq" id="WP_284937798.1">
    <property type="nucleotide sequence ID" value="NZ_JANURM010000008.1"/>
</dbReference>
<dbReference type="Gene3D" id="1.20.120.430">
    <property type="entry name" value="tRNA modification GTPase MnmE domain 2"/>
    <property type="match status" value="1"/>
</dbReference>
<keyword evidence="6" id="KW-0460">Magnesium</keyword>
<feature type="binding site" evidence="6">
    <location>
        <begin position="271"/>
        <end position="274"/>
    </location>
    <ligand>
        <name>GTP</name>
        <dbReference type="ChEBI" id="CHEBI:37565"/>
    </ligand>
</feature>
<dbReference type="InterPro" id="IPR018948">
    <property type="entry name" value="GTP-bd_TrmE_N"/>
</dbReference>
<dbReference type="EC" id="3.6.-.-" evidence="6"/>
<feature type="domain" description="TrmE-type G" evidence="8">
    <location>
        <begin position="217"/>
        <end position="369"/>
    </location>
</feature>
<comment type="caution">
    <text evidence="6">Lacks conserved residue(s) required for the propagation of feature annotation.</text>
</comment>
<comment type="subunit">
    <text evidence="6">Homodimer. Heterotetramer of two MnmE and two MnmG subunits.</text>
</comment>
<organism evidence="9 10">
    <name type="scientific">Campylobacter gastrosuis</name>
    <dbReference type="NCBI Taxonomy" id="2974576"/>
    <lineage>
        <taxon>Bacteria</taxon>
        <taxon>Pseudomonadati</taxon>
        <taxon>Campylobacterota</taxon>
        <taxon>Epsilonproteobacteria</taxon>
        <taxon>Campylobacterales</taxon>
        <taxon>Campylobacteraceae</taxon>
        <taxon>Campylobacter</taxon>
    </lineage>
</organism>
<comment type="function">
    <text evidence="6">Exhibits a very high intrinsic GTPase hydrolysis rate. Involved in the addition of a carboxymethylaminomethyl (cmnm) group at the wobble position (U34) of certain tRNAs, forming tRNA-cmnm(5)s(2)U34.</text>
</comment>
<accession>A0ABT7HQE2</accession>